<name>A0A6P8INW5_ACTTE</name>
<dbReference type="Pfam" id="PF14780">
    <property type="entry name" value="NEPRO_N"/>
    <property type="match status" value="1"/>
</dbReference>
<evidence type="ECO:0000313" key="2">
    <source>
        <dbReference type="Proteomes" id="UP000515163"/>
    </source>
</evidence>
<dbReference type="PANTHER" id="PTHR34761">
    <property type="entry name" value="NUCLEOLUS AND NEURAL PROGENITOR PROTEIN"/>
    <property type="match status" value="1"/>
</dbReference>
<gene>
    <name evidence="3" type="primary">LOC116302817</name>
</gene>
<accession>A0A6P8INW5</accession>
<evidence type="ECO:0000259" key="1">
    <source>
        <dbReference type="Pfam" id="PF14780"/>
    </source>
</evidence>
<dbReference type="InterPro" id="IPR027951">
    <property type="entry name" value="Nepro_N"/>
</dbReference>
<dbReference type="KEGG" id="aten:116302817"/>
<dbReference type="InParanoid" id="A0A6P8INW5"/>
<dbReference type="Proteomes" id="UP000515163">
    <property type="component" value="Unplaced"/>
</dbReference>
<dbReference type="AlphaFoldDB" id="A0A6P8INW5"/>
<proteinExistence type="predicted"/>
<protein>
    <submittedName>
        <fullName evidence="3">Nucleolus and neural progenitor protein-like</fullName>
    </submittedName>
</protein>
<organism evidence="2 3">
    <name type="scientific">Actinia tenebrosa</name>
    <name type="common">Australian red waratah sea anemone</name>
    <dbReference type="NCBI Taxonomy" id="6105"/>
    <lineage>
        <taxon>Eukaryota</taxon>
        <taxon>Metazoa</taxon>
        <taxon>Cnidaria</taxon>
        <taxon>Anthozoa</taxon>
        <taxon>Hexacorallia</taxon>
        <taxon>Actiniaria</taxon>
        <taxon>Actiniidae</taxon>
        <taxon>Actinia</taxon>
    </lineage>
</organism>
<sequence>MADEVASIASWNIRAKNNEFTIKTAVFKSENINPEITDEVKKKLSSMSRYAAKNLLWSEMNTMKSVIYKQHNQHRKEKYFQGMKRIQKHLARLREMNLEALLSSFIDNMPKKDSATNSYPCVQAIEYALFNLMGAAKLITQAIGHCKSTINYVGHQLSKGFFITFHIVIAASLSRIWVLLKDFVHNILECYQKLHPLLIHLQETSQEDLKPELPTCLKTWILNIELDKTLTETQKSEPELVTAQTSVVLEKLFSFTPASVEKLVAASLSDVSYTDVAQPCDDIGESFDSSLNSTGSLLDASQPVSRELFKDVSYNTSMTISERCGTKHKLEPDIELQHLKRLHLDQDANYIPKGTRTLEEMNSNNLMKERSYRMIHCPNLKLKHSTRCGTFKIPCMGTKRVLRNVRLFESKEKGRRKLQDKVIKQQLKKGKKSHSRTLFKTKRIIINANCRKSKRILKMEKKYQSRWKRKISSIVGQRKLKKTQKLSPQSNLTIDVKQSFNMAPSLNSSFPNVQNMHHRKDSKEQCSLLENLSLASGKYFSGFSSLDKLSANEDSLLSRRKESGKPSKRIVRESKRISFEKRKPNSSLKDMSNGNILCHAKDDCVDDIFDILGV</sequence>
<reference evidence="3" key="1">
    <citation type="submission" date="2025-08" db="UniProtKB">
        <authorList>
            <consortium name="RefSeq"/>
        </authorList>
    </citation>
    <scope>IDENTIFICATION</scope>
    <source>
        <tissue evidence="3">Tentacle</tissue>
    </source>
</reference>
<evidence type="ECO:0000313" key="3">
    <source>
        <dbReference type="RefSeq" id="XP_031568063.1"/>
    </source>
</evidence>
<dbReference type="FunCoup" id="A0A6P8INW5">
    <property type="interactions" value="1531"/>
</dbReference>
<dbReference type="OrthoDB" id="5990284at2759"/>
<dbReference type="GO" id="GO:0005634">
    <property type="term" value="C:nucleus"/>
    <property type="evidence" value="ECO:0007669"/>
    <property type="project" value="TreeGrafter"/>
</dbReference>
<dbReference type="PANTHER" id="PTHR34761:SF1">
    <property type="entry name" value="NUCLEOLUS AND NEURAL PROGENITOR PROTEIN"/>
    <property type="match status" value="1"/>
</dbReference>
<keyword evidence="2" id="KW-1185">Reference proteome</keyword>
<feature type="domain" description="Nucleolus and neural progenitor protein-like N-terminal" evidence="1">
    <location>
        <begin position="19"/>
        <end position="195"/>
    </location>
</feature>
<dbReference type="GeneID" id="116302817"/>
<dbReference type="RefSeq" id="XP_031568063.1">
    <property type="nucleotide sequence ID" value="XM_031712203.1"/>
</dbReference>
<dbReference type="GO" id="GO:0045747">
    <property type="term" value="P:positive regulation of Notch signaling pathway"/>
    <property type="evidence" value="ECO:0007669"/>
    <property type="project" value="TreeGrafter"/>
</dbReference>
<dbReference type="InterPro" id="IPR052835">
    <property type="entry name" value="Nepro"/>
</dbReference>